<proteinExistence type="predicted"/>
<dbReference type="RefSeq" id="WP_085053619.1">
    <property type="nucleotide sequence ID" value="NZ_LNQR01000120.1"/>
</dbReference>
<evidence type="ECO:0000256" key="4">
    <source>
        <dbReference type="ARBA" id="ARBA00022741"/>
    </source>
</evidence>
<dbReference type="InterPro" id="IPR051813">
    <property type="entry name" value="HepT_RNase_toxin"/>
</dbReference>
<comment type="caution">
    <text evidence="6">The sequence shown here is derived from an EMBL/GenBank/DDBJ whole genome shotgun (WGS) entry which is preliminary data.</text>
</comment>
<dbReference type="PANTHER" id="PTHR34139:SF1">
    <property type="entry name" value="RNASE MJ1380-RELATED"/>
    <property type="match status" value="1"/>
</dbReference>
<gene>
    <name evidence="6" type="ORF">ASN18_3010</name>
</gene>
<keyword evidence="4" id="KW-0547">Nucleotide-binding</keyword>
<keyword evidence="5" id="KW-0378">Hydrolase</keyword>
<evidence type="ECO:0008006" key="8">
    <source>
        <dbReference type="Google" id="ProtNLM"/>
    </source>
</evidence>
<reference evidence="6 7" key="1">
    <citation type="submission" date="2015-11" db="EMBL/GenBank/DDBJ databases">
        <authorList>
            <person name="Lin W."/>
        </authorList>
    </citation>
    <scope>NUCLEOTIDE SEQUENCE [LARGE SCALE GENOMIC DNA]</scope>
    <source>
        <strain evidence="6 7">HCH-1</strain>
    </source>
</reference>
<protein>
    <recommendedName>
        <fullName evidence="8">DUF86 domain-containing protein</fullName>
    </recommendedName>
</protein>
<keyword evidence="1" id="KW-0597">Phosphoprotein</keyword>
<evidence type="ECO:0000313" key="7">
    <source>
        <dbReference type="Proteomes" id="UP000060487"/>
    </source>
</evidence>
<evidence type="ECO:0000313" key="6">
    <source>
        <dbReference type="EMBL" id="KWT78141.1"/>
    </source>
</evidence>
<dbReference type="PANTHER" id="PTHR34139">
    <property type="entry name" value="UPF0331 PROTEIN MJ0127"/>
    <property type="match status" value="1"/>
</dbReference>
<dbReference type="InterPro" id="IPR008201">
    <property type="entry name" value="HepT-like"/>
</dbReference>
<name>A0ABR5SBJ0_9BACT</name>
<evidence type="ECO:0000256" key="3">
    <source>
        <dbReference type="ARBA" id="ARBA00022722"/>
    </source>
</evidence>
<keyword evidence="3" id="KW-0540">Nuclease</keyword>
<evidence type="ECO:0000256" key="5">
    <source>
        <dbReference type="ARBA" id="ARBA00022801"/>
    </source>
</evidence>
<dbReference type="Proteomes" id="UP000060487">
    <property type="component" value="Unassembled WGS sequence"/>
</dbReference>
<organism evidence="6 7">
    <name type="scientific">Candidatus Magnetominusculus xianensis</name>
    <dbReference type="NCBI Taxonomy" id="1748249"/>
    <lineage>
        <taxon>Bacteria</taxon>
        <taxon>Pseudomonadati</taxon>
        <taxon>Nitrospirota</taxon>
        <taxon>Nitrospiria</taxon>
        <taxon>Nitrospirales</taxon>
        <taxon>Nitrospiraceae</taxon>
        <taxon>Candidatus Magnetominusculus</taxon>
    </lineage>
</organism>
<accession>A0ABR5SBJ0</accession>
<keyword evidence="7" id="KW-1185">Reference proteome</keyword>
<sequence>MTAPSLIPRLTDIVEAIEHIYEALGPISSDAFETDWQRQWIVERGILIISEASRRLPDELKARHSDIPWPKVAGIGNIIRHNYENISSPLMWKLVKDELPIMEKVCREELAAEKARLKI</sequence>
<dbReference type="EMBL" id="LNQR01000120">
    <property type="protein sequence ID" value="KWT78141.1"/>
    <property type="molecule type" value="Genomic_DNA"/>
</dbReference>
<dbReference type="Pfam" id="PF01934">
    <property type="entry name" value="HepT-like"/>
    <property type="match status" value="1"/>
</dbReference>
<evidence type="ECO:0000256" key="2">
    <source>
        <dbReference type="ARBA" id="ARBA00022649"/>
    </source>
</evidence>
<evidence type="ECO:0000256" key="1">
    <source>
        <dbReference type="ARBA" id="ARBA00022553"/>
    </source>
</evidence>
<keyword evidence="2" id="KW-1277">Toxin-antitoxin system</keyword>